<dbReference type="AlphaFoldDB" id="A0A4R3YCD8"/>
<dbReference type="PROSITE" id="PS51831">
    <property type="entry name" value="HD"/>
    <property type="match status" value="1"/>
</dbReference>
<keyword evidence="7" id="KW-1185">Reference proteome</keyword>
<reference evidence="6 7" key="1">
    <citation type="submission" date="2019-03" db="EMBL/GenBank/DDBJ databases">
        <title>Genomic Encyclopedia of Type Strains, Phase IV (KMG-IV): sequencing the most valuable type-strain genomes for metagenomic binning, comparative biology and taxonomic classification.</title>
        <authorList>
            <person name="Goeker M."/>
        </authorList>
    </citation>
    <scope>NUCLEOTIDE SEQUENCE [LARGE SCALE GENOMIC DNA]</scope>
    <source>
        <strain evidence="6 7">DSM 100309</strain>
    </source>
</reference>
<comment type="caution">
    <text evidence="6">The sequence shown here is derived from an EMBL/GenBank/DDBJ whole genome shotgun (WGS) entry which is preliminary data.</text>
</comment>
<keyword evidence="2" id="KW-0175">Coiled coil</keyword>
<dbReference type="Proteomes" id="UP000295367">
    <property type="component" value="Unassembled WGS sequence"/>
</dbReference>
<dbReference type="Pfam" id="PF13487">
    <property type="entry name" value="HD_5"/>
    <property type="match status" value="1"/>
</dbReference>
<evidence type="ECO:0000313" key="6">
    <source>
        <dbReference type="EMBL" id="TCV89650.1"/>
    </source>
</evidence>
<dbReference type="InterPro" id="IPR006674">
    <property type="entry name" value="HD_domain"/>
</dbReference>
<evidence type="ECO:0000259" key="3">
    <source>
        <dbReference type="PROSITE" id="PS50110"/>
    </source>
</evidence>
<feature type="domain" description="Response regulatory" evidence="3">
    <location>
        <begin position="19"/>
        <end position="134"/>
    </location>
</feature>
<dbReference type="InterPro" id="IPR052020">
    <property type="entry name" value="Cyclic_di-GMP/3'3'-cGAMP_PDE"/>
</dbReference>
<dbReference type="InterPro" id="IPR001789">
    <property type="entry name" value="Sig_transdc_resp-reg_receiver"/>
</dbReference>
<dbReference type="PANTHER" id="PTHR45228">
    <property type="entry name" value="CYCLIC DI-GMP PHOSPHODIESTERASE TM_0186-RELATED"/>
    <property type="match status" value="1"/>
</dbReference>
<proteinExistence type="predicted"/>
<feature type="domain" description="HD" evidence="4">
    <location>
        <begin position="211"/>
        <end position="334"/>
    </location>
</feature>
<feature type="modified residue" description="4-aspartylphosphate" evidence="1">
    <location>
        <position position="68"/>
    </location>
</feature>
<feature type="domain" description="HD-GYP" evidence="5">
    <location>
        <begin position="189"/>
        <end position="385"/>
    </location>
</feature>
<dbReference type="Gene3D" id="3.40.50.2300">
    <property type="match status" value="1"/>
</dbReference>
<dbReference type="InterPro" id="IPR011006">
    <property type="entry name" value="CheY-like_superfamily"/>
</dbReference>
<dbReference type="Gene3D" id="1.10.3210.10">
    <property type="entry name" value="Hypothetical protein af1432"/>
    <property type="match status" value="1"/>
</dbReference>
<evidence type="ECO:0000256" key="2">
    <source>
        <dbReference type="SAM" id="Coils"/>
    </source>
</evidence>
<gene>
    <name evidence="6" type="ORF">EDC63_102170</name>
</gene>
<feature type="coiled-coil region" evidence="2">
    <location>
        <begin position="129"/>
        <end position="159"/>
    </location>
</feature>
<name>A0A4R3YCD8_9PROT</name>
<dbReference type="SMART" id="SM00448">
    <property type="entry name" value="REC"/>
    <property type="match status" value="1"/>
</dbReference>
<dbReference type="PROSITE" id="PS51832">
    <property type="entry name" value="HD_GYP"/>
    <property type="match status" value="1"/>
</dbReference>
<dbReference type="InterPro" id="IPR003607">
    <property type="entry name" value="HD/PDEase_dom"/>
</dbReference>
<protein>
    <submittedName>
        <fullName evidence="6">Response regulator RpfG family c-di-GMP phosphodiesterase</fullName>
    </submittedName>
</protein>
<organism evidence="6 7">
    <name type="scientific">Sulfurirhabdus autotrophica</name>
    <dbReference type="NCBI Taxonomy" id="1706046"/>
    <lineage>
        <taxon>Bacteria</taxon>
        <taxon>Pseudomonadati</taxon>
        <taxon>Pseudomonadota</taxon>
        <taxon>Betaproteobacteria</taxon>
        <taxon>Nitrosomonadales</taxon>
        <taxon>Sulfuricellaceae</taxon>
        <taxon>Sulfurirhabdus</taxon>
    </lineage>
</organism>
<dbReference type="Pfam" id="PF00072">
    <property type="entry name" value="Response_reg"/>
    <property type="match status" value="1"/>
</dbReference>
<accession>A0A4R3YCD8</accession>
<sequence length="446" mass="49670">MSEMQATSTPQAEPAAPSTLLFVDDEANILSSLKRLFRPFGYRIFTAESGAEGLEIMERDSVDLVVSDMRMPEMNGAQFLEKVREKWPDTVRILLTGYAEMEATIDAINKGQIYRYISKPWEDNDITLTVKQALERKQLEREKERLEALTQKQFEELKEFNATLESKVKSRTEEVRQTMGFLEVANDNLKKSFITTVRVFANLIEMREGKLTGHSRRVADLSKAIAQQMGIKGSELQDIFLAGLLHDVGKIGLPDRLLEKPFSGLTAEERAEVVKHPAKGQAALMALEQLQGAAKLIRSHRERVDGMGFPEKLIGDAIPLGARIIAVATDYDAVQTGSLLSKVMSPAEATSYILEGNGKRYDSAVVKAFIKVTDTSGATQPIPELPVKTDQLQPGMKLSRDLLSKDGGLLLSKDHVIDDNLIAQIRNFEVLEDRLLTIYIYAKKGS</sequence>
<dbReference type="SUPFAM" id="SSF109604">
    <property type="entry name" value="HD-domain/PDEase-like"/>
    <property type="match status" value="1"/>
</dbReference>
<dbReference type="GO" id="GO:0000160">
    <property type="term" value="P:phosphorelay signal transduction system"/>
    <property type="evidence" value="ECO:0007669"/>
    <property type="project" value="InterPro"/>
</dbReference>
<dbReference type="SUPFAM" id="SSF52172">
    <property type="entry name" value="CheY-like"/>
    <property type="match status" value="1"/>
</dbReference>
<dbReference type="CDD" id="cd17569">
    <property type="entry name" value="REC_HupR-like"/>
    <property type="match status" value="1"/>
</dbReference>
<dbReference type="PANTHER" id="PTHR45228:SF8">
    <property type="entry name" value="TWO-COMPONENT RESPONSE REGULATOR-RELATED"/>
    <property type="match status" value="1"/>
</dbReference>
<dbReference type="RefSeq" id="WP_124947039.1">
    <property type="nucleotide sequence ID" value="NZ_BHVT01000057.1"/>
</dbReference>
<dbReference type="CDD" id="cd00077">
    <property type="entry name" value="HDc"/>
    <property type="match status" value="1"/>
</dbReference>
<evidence type="ECO:0000256" key="1">
    <source>
        <dbReference type="PROSITE-ProRule" id="PRU00169"/>
    </source>
</evidence>
<keyword evidence="1" id="KW-0597">Phosphoprotein</keyword>
<dbReference type="SMART" id="SM00471">
    <property type="entry name" value="HDc"/>
    <property type="match status" value="1"/>
</dbReference>
<dbReference type="InterPro" id="IPR037522">
    <property type="entry name" value="HD_GYP_dom"/>
</dbReference>
<evidence type="ECO:0000259" key="4">
    <source>
        <dbReference type="PROSITE" id="PS51831"/>
    </source>
</evidence>
<dbReference type="EMBL" id="SMCO01000002">
    <property type="protein sequence ID" value="TCV89650.1"/>
    <property type="molecule type" value="Genomic_DNA"/>
</dbReference>
<dbReference type="OrthoDB" id="9763857at2"/>
<dbReference type="GO" id="GO:0008081">
    <property type="term" value="F:phosphoric diester hydrolase activity"/>
    <property type="evidence" value="ECO:0007669"/>
    <property type="project" value="UniProtKB-ARBA"/>
</dbReference>
<dbReference type="PROSITE" id="PS50110">
    <property type="entry name" value="RESPONSE_REGULATORY"/>
    <property type="match status" value="1"/>
</dbReference>
<evidence type="ECO:0000259" key="5">
    <source>
        <dbReference type="PROSITE" id="PS51832"/>
    </source>
</evidence>
<evidence type="ECO:0000313" key="7">
    <source>
        <dbReference type="Proteomes" id="UP000295367"/>
    </source>
</evidence>